<dbReference type="Gene3D" id="3.40.50.720">
    <property type="entry name" value="NAD(P)-binding Rossmann-like Domain"/>
    <property type="match status" value="1"/>
</dbReference>
<sequence>MRLLITGADRPLGAALARGLGRGFSVRLTGVSGPEGAEYKPADLRDPAAVAPLVAGVDAVVHAASFDPAPLTGAAAEQEALDVASRGTYVLFQEAMKAGVEKAVLISRMALMAAYPEDYVVDESWQPQPAPEAGSLGPYLSELVGREFARDGGLGVVCLRFGELGSREGTTEADAVHAARQALLIGPKARGYRWWLFHVTSGGRFGLAAASREPLNFKRQEVA</sequence>
<gene>
    <name evidence="2" type="ORF">A3F84_17630</name>
</gene>
<evidence type="ECO:0000313" key="3">
    <source>
        <dbReference type="Proteomes" id="UP000178606"/>
    </source>
</evidence>
<dbReference type="EMBL" id="MFKF01000022">
    <property type="protein sequence ID" value="OGG56923.1"/>
    <property type="molecule type" value="Genomic_DNA"/>
</dbReference>
<protein>
    <recommendedName>
        <fullName evidence="1">NAD-dependent epimerase/dehydratase domain-containing protein</fullName>
    </recommendedName>
</protein>
<name>A0A1F6D644_HANXR</name>
<dbReference type="AlphaFoldDB" id="A0A1F6D644"/>
<comment type="caution">
    <text evidence="2">The sequence shown here is derived from an EMBL/GenBank/DDBJ whole genome shotgun (WGS) entry which is preliminary data.</text>
</comment>
<evidence type="ECO:0000313" key="2">
    <source>
        <dbReference type="EMBL" id="OGG56923.1"/>
    </source>
</evidence>
<accession>A0A1F6D644</accession>
<organism evidence="2 3">
    <name type="scientific">Handelsmanbacteria sp. (strain RIFCSPLOWO2_12_FULL_64_10)</name>
    <dbReference type="NCBI Taxonomy" id="1817868"/>
    <lineage>
        <taxon>Bacteria</taxon>
        <taxon>Candidatus Handelsmaniibacteriota</taxon>
    </lineage>
</organism>
<proteinExistence type="predicted"/>
<dbReference type="Pfam" id="PF01370">
    <property type="entry name" value="Epimerase"/>
    <property type="match status" value="1"/>
</dbReference>
<dbReference type="Proteomes" id="UP000178606">
    <property type="component" value="Unassembled WGS sequence"/>
</dbReference>
<feature type="domain" description="NAD-dependent epimerase/dehydratase" evidence="1">
    <location>
        <begin position="4"/>
        <end position="164"/>
    </location>
</feature>
<dbReference type="InterPro" id="IPR036291">
    <property type="entry name" value="NAD(P)-bd_dom_sf"/>
</dbReference>
<reference evidence="2 3" key="1">
    <citation type="journal article" date="2016" name="Nat. Commun.">
        <title>Thousands of microbial genomes shed light on interconnected biogeochemical processes in an aquifer system.</title>
        <authorList>
            <person name="Anantharaman K."/>
            <person name="Brown C.T."/>
            <person name="Hug L.A."/>
            <person name="Sharon I."/>
            <person name="Castelle C.J."/>
            <person name="Probst A.J."/>
            <person name="Thomas B.C."/>
            <person name="Singh A."/>
            <person name="Wilkins M.J."/>
            <person name="Karaoz U."/>
            <person name="Brodie E.L."/>
            <person name="Williams K.H."/>
            <person name="Hubbard S.S."/>
            <person name="Banfield J.F."/>
        </authorList>
    </citation>
    <scope>NUCLEOTIDE SEQUENCE [LARGE SCALE GENOMIC DNA]</scope>
    <source>
        <strain evidence="3">RIFCSPLOWO2_12_FULL_64_10</strain>
    </source>
</reference>
<dbReference type="InterPro" id="IPR001509">
    <property type="entry name" value="Epimerase_deHydtase"/>
</dbReference>
<evidence type="ECO:0000259" key="1">
    <source>
        <dbReference type="Pfam" id="PF01370"/>
    </source>
</evidence>
<dbReference type="SUPFAM" id="SSF51735">
    <property type="entry name" value="NAD(P)-binding Rossmann-fold domains"/>
    <property type="match status" value="1"/>
</dbReference>